<name>A0ACC3ZL82_COLTU</name>
<dbReference type="Proteomes" id="UP000805649">
    <property type="component" value="Unassembled WGS sequence"/>
</dbReference>
<comment type="caution">
    <text evidence="1">The sequence shown here is derived from an EMBL/GenBank/DDBJ whole genome shotgun (WGS) entry which is preliminary data.</text>
</comment>
<organism evidence="1 2">
    <name type="scientific">Colletotrichum truncatum</name>
    <name type="common">Anthracnose fungus</name>
    <name type="synonym">Colletotrichum capsici</name>
    <dbReference type="NCBI Taxonomy" id="5467"/>
    <lineage>
        <taxon>Eukaryota</taxon>
        <taxon>Fungi</taxon>
        <taxon>Dikarya</taxon>
        <taxon>Ascomycota</taxon>
        <taxon>Pezizomycotina</taxon>
        <taxon>Sordariomycetes</taxon>
        <taxon>Hypocreomycetidae</taxon>
        <taxon>Glomerellales</taxon>
        <taxon>Glomerellaceae</taxon>
        <taxon>Colletotrichum</taxon>
        <taxon>Colletotrichum truncatum species complex</taxon>
    </lineage>
</organism>
<reference evidence="1 2" key="1">
    <citation type="journal article" date="2020" name="Phytopathology">
        <title>Genome Sequence Resources of Colletotrichum truncatum, C. plurivorum, C. musicola, and C. sojae: Four Species Pathogenic to Soybean (Glycine max).</title>
        <authorList>
            <person name="Rogerio F."/>
            <person name="Boufleur T.R."/>
            <person name="Ciampi-Guillardi M."/>
            <person name="Sukno S.A."/>
            <person name="Thon M.R."/>
            <person name="Massola Junior N.S."/>
            <person name="Baroncelli R."/>
        </authorList>
    </citation>
    <scope>NUCLEOTIDE SEQUENCE [LARGE SCALE GENOMIC DNA]</scope>
    <source>
        <strain evidence="1 2">CMES1059</strain>
    </source>
</reference>
<dbReference type="EMBL" id="VUJX02000001">
    <property type="protein sequence ID" value="KAL0944733.1"/>
    <property type="molecule type" value="Genomic_DNA"/>
</dbReference>
<accession>A0ACC3ZL82</accession>
<gene>
    <name evidence="1" type="ORF">CTRU02_202620</name>
</gene>
<evidence type="ECO:0000313" key="1">
    <source>
        <dbReference type="EMBL" id="KAL0944733.1"/>
    </source>
</evidence>
<sequence length="67" mass="7194">MLAAMPGKRGLADSRSIDDKPRRPTSPCCWIRTSCPQAPTMLSILVCLCPLLKIVVLLPALSLGVAF</sequence>
<protein>
    <submittedName>
        <fullName evidence="1">Uncharacterized protein</fullName>
    </submittedName>
</protein>
<proteinExistence type="predicted"/>
<evidence type="ECO:0000313" key="2">
    <source>
        <dbReference type="Proteomes" id="UP000805649"/>
    </source>
</evidence>
<keyword evidence="2" id="KW-1185">Reference proteome</keyword>